<dbReference type="GeneID" id="83207254"/>
<reference evidence="2" key="2">
    <citation type="journal article" date="2023" name="IMA Fungus">
        <title>Comparative genomic study of the Penicillium genus elucidates a diverse pangenome and 15 lateral gene transfer events.</title>
        <authorList>
            <person name="Petersen C."/>
            <person name="Sorensen T."/>
            <person name="Nielsen M.R."/>
            <person name="Sondergaard T.E."/>
            <person name="Sorensen J.L."/>
            <person name="Fitzpatrick D.A."/>
            <person name="Frisvad J.C."/>
            <person name="Nielsen K.L."/>
        </authorList>
    </citation>
    <scope>NUCLEOTIDE SEQUENCE</scope>
    <source>
        <strain evidence="2">IBT 19713</strain>
    </source>
</reference>
<dbReference type="RefSeq" id="XP_058325473.1">
    <property type="nucleotide sequence ID" value="XM_058479950.1"/>
</dbReference>
<comment type="caution">
    <text evidence="2">The sequence shown here is derived from an EMBL/GenBank/DDBJ whole genome shotgun (WGS) entry which is preliminary data.</text>
</comment>
<evidence type="ECO:0000313" key="2">
    <source>
        <dbReference type="EMBL" id="KAJ5214976.1"/>
    </source>
</evidence>
<dbReference type="Pfam" id="PF13384">
    <property type="entry name" value="HTH_23"/>
    <property type="match status" value="1"/>
</dbReference>
<dbReference type="AlphaFoldDB" id="A0A9W9N844"/>
<dbReference type="EMBL" id="JAPQKS010000009">
    <property type="protein sequence ID" value="KAJ5214976.1"/>
    <property type="molecule type" value="Genomic_DNA"/>
</dbReference>
<organism evidence="2 3">
    <name type="scientific">Penicillium chermesinum</name>
    <dbReference type="NCBI Taxonomy" id="63820"/>
    <lineage>
        <taxon>Eukaryota</taxon>
        <taxon>Fungi</taxon>
        <taxon>Dikarya</taxon>
        <taxon>Ascomycota</taxon>
        <taxon>Pezizomycotina</taxon>
        <taxon>Eurotiomycetes</taxon>
        <taxon>Eurotiomycetidae</taxon>
        <taxon>Eurotiales</taxon>
        <taxon>Aspergillaceae</taxon>
        <taxon>Penicillium</taxon>
    </lineage>
</organism>
<dbReference type="Proteomes" id="UP001150941">
    <property type="component" value="Unassembled WGS sequence"/>
</dbReference>
<protein>
    <submittedName>
        <fullName evidence="2">Uncharacterized protein</fullName>
    </submittedName>
</protein>
<dbReference type="OrthoDB" id="5415741at2759"/>
<sequence>MPTDIATRAAVLALIAIGRPHAEISSILAVPKSTIRDIHSRAIQRGFDHNTRPLKICDAYVVNAPRSGRPKKQRAESQDNIFTERAESESDNASALLD</sequence>
<reference evidence="2" key="1">
    <citation type="submission" date="2022-11" db="EMBL/GenBank/DDBJ databases">
        <authorList>
            <person name="Petersen C."/>
        </authorList>
    </citation>
    <scope>NUCLEOTIDE SEQUENCE</scope>
    <source>
        <strain evidence="2">IBT 19713</strain>
    </source>
</reference>
<accession>A0A9W9N844</accession>
<evidence type="ECO:0000313" key="3">
    <source>
        <dbReference type="Proteomes" id="UP001150941"/>
    </source>
</evidence>
<name>A0A9W9N844_9EURO</name>
<gene>
    <name evidence="2" type="ORF">N7468_010655</name>
</gene>
<feature type="compositionally biased region" description="Basic and acidic residues" evidence="1">
    <location>
        <begin position="73"/>
        <end position="88"/>
    </location>
</feature>
<evidence type="ECO:0000256" key="1">
    <source>
        <dbReference type="SAM" id="MobiDB-lite"/>
    </source>
</evidence>
<feature type="region of interest" description="Disordered" evidence="1">
    <location>
        <begin position="66"/>
        <end position="98"/>
    </location>
</feature>
<proteinExistence type="predicted"/>
<keyword evidence="3" id="KW-1185">Reference proteome</keyword>